<evidence type="ECO:0000313" key="4">
    <source>
        <dbReference type="Proteomes" id="UP000678393"/>
    </source>
</evidence>
<feature type="signal peptide" evidence="2">
    <location>
        <begin position="1"/>
        <end position="20"/>
    </location>
</feature>
<dbReference type="EMBL" id="CAJHNH020002774">
    <property type="protein sequence ID" value="CAG5127724.1"/>
    <property type="molecule type" value="Genomic_DNA"/>
</dbReference>
<accession>A0A8S3ZDN0</accession>
<dbReference type="Proteomes" id="UP000678393">
    <property type="component" value="Unassembled WGS sequence"/>
</dbReference>
<name>A0A8S3ZDN0_9EUPU</name>
<dbReference type="AlphaFoldDB" id="A0A8S3ZDN0"/>
<evidence type="ECO:0000313" key="3">
    <source>
        <dbReference type="EMBL" id="CAG5127724.1"/>
    </source>
</evidence>
<proteinExistence type="predicted"/>
<reference evidence="3" key="1">
    <citation type="submission" date="2021-04" db="EMBL/GenBank/DDBJ databases">
        <authorList>
            <consortium name="Molecular Ecology Group"/>
        </authorList>
    </citation>
    <scope>NUCLEOTIDE SEQUENCE</scope>
</reference>
<feature type="region of interest" description="Disordered" evidence="1">
    <location>
        <begin position="225"/>
        <end position="309"/>
    </location>
</feature>
<protein>
    <submittedName>
        <fullName evidence="3">Uncharacterized protein</fullName>
    </submittedName>
</protein>
<keyword evidence="2" id="KW-0732">Signal</keyword>
<comment type="caution">
    <text evidence="3">The sequence shown here is derived from an EMBL/GenBank/DDBJ whole genome shotgun (WGS) entry which is preliminary data.</text>
</comment>
<feature type="compositionally biased region" description="Low complexity" evidence="1">
    <location>
        <begin position="272"/>
        <end position="303"/>
    </location>
</feature>
<gene>
    <name evidence="3" type="ORF">CUNI_LOCUS13282</name>
</gene>
<dbReference type="OrthoDB" id="6145134at2759"/>
<organism evidence="3 4">
    <name type="scientific">Candidula unifasciata</name>
    <dbReference type="NCBI Taxonomy" id="100452"/>
    <lineage>
        <taxon>Eukaryota</taxon>
        <taxon>Metazoa</taxon>
        <taxon>Spiralia</taxon>
        <taxon>Lophotrochozoa</taxon>
        <taxon>Mollusca</taxon>
        <taxon>Gastropoda</taxon>
        <taxon>Heterobranchia</taxon>
        <taxon>Euthyneura</taxon>
        <taxon>Panpulmonata</taxon>
        <taxon>Eupulmonata</taxon>
        <taxon>Stylommatophora</taxon>
        <taxon>Helicina</taxon>
        <taxon>Helicoidea</taxon>
        <taxon>Geomitridae</taxon>
        <taxon>Candidula</taxon>
    </lineage>
</organism>
<feature type="compositionally biased region" description="Basic residues" evidence="1">
    <location>
        <begin position="236"/>
        <end position="271"/>
    </location>
</feature>
<evidence type="ECO:0000256" key="2">
    <source>
        <dbReference type="SAM" id="SignalP"/>
    </source>
</evidence>
<sequence>MNYAHFLLTVFLTVLGSGVCELQFCDDAYQQFLMYADVWKDVRSASESSTTHSIPEMYTAKYLEDYAKQICSVVAPQARNSFRTEVAQCHNVNQTLAVLEEPGGFCQGNTLNYRVKAAIIDRLRPVSNFITCMKINDYSNCYSSASSELKETRLLVSSFHDELDRFFDQIWDCQARLYKSHSGSCPNWQLPMLLSLDSMYVPVLFRVRLTDRQIAMLELDTDVTSTTPATSTTRASLKKGKKWKKKKKKGRKAKKVKLPKIKIGKTKKTKTSRPTTSRPTTSYKTSRPTTKRPTTSSKTGTSSQKKKSG</sequence>
<feature type="chain" id="PRO_5035754798" evidence="2">
    <location>
        <begin position="21"/>
        <end position="309"/>
    </location>
</feature>
<evidence type="ECO:0000256" key="1">
    <source>
        <dbReference type="SAM" id="MobiDB-lite"/>
    </source>
</evidence>
<keyword evidence="4" id="KW-1185">Reference proteome</keyword>